<organism evidence="1 2">
    <name type="scientific">Luteimonas fraxinea</name>
    <dbReference type="NCBI Taxonomy" id="2901869"/>
    <lineage>
        <taxon>Bacteria</taxon>
        <taxon>Pseudomonadati</taxon>
        <taxon>Pseudomonadota</taxon>
        <taxon>Gammaproteobacteria</taxon>
        <taxon>Lysobacterales</taxon>
        <taxon>Lysobacteraceae</taxon>
        <taxon>Luteimonas</taxon>
    </lineage>
</organism>
<dbReference type="EMBL" id="JAJQKU010000005">
    <property type="protein sequence ID" value="MCD9098254.1"/>
    <property type="molecule type" value="Genomic_DNA"/>
</dbReference>
<reference evidence="1" key="2">
    <citation type="journal article" date="2022" name="Syst. Appl. Microbiol.">
        <title>Physiological and genomic characterisation of Luteimonas fraxinea sp. nov., a bacterial species associated with trees tolerant to ash dieback.</title>
        <authorList>
            <person name="Ulrich K."/>
            <person name="Becker R."/>
            <person name="Behrendt U."/>
            <person name="Kube M."/>
            <person name="Schneck V."/>
            <person name="Ulrich A."/>
        </authorList>
    </citation>
    <scope>NUCLEOTIDE SEQUENCE</scope>
    <source>
        <strain evidence="1">A1P009</strain>
    </source>
</reference>
<reference evidence="1" key="1">
    <citation type="submission" date="2021-12" db="EMBL/GenBank/DDBJ databases">
        <authorList>
            <person name="Ulrich A."/>
        </authorList>
    </citation>
    <scope>NUCLEOTIDE SEQUENCE</scope>
    <source>
        <strain evidence="1">A1P009</strain>
    </source>
</reference>
<dbReference type="RefSeq" id="WP_232137519.1">
    <property type="nucleotide sequence ID" value="NZ_CP089507.1"/>
</dbReference>
<dbReference type="Proteomes" id="UP001430360">
    <property type="component" value="Unassembled WGS sequence"/>
</dbReference>
<sequence length="66" mass="7052">MNVTKFLIAASSVERQFAVGCQGTALERRMINAGSDAQRSFRMGQDIADPATASRPARALPIQSNA</sequence>
<keyword evidence="2" id="KW-1185">Reference proteome</keyword>
<name>A0ABS8UHS1_9GAMM</name>
<gene>
    <name evidence="1" type="ORF">LTT95_15030</name>
</gene>
<evidence type="ECO:0000313" key="2">
    <source>
        <dbReference type="Proteomes" id="UP001430360"/>
    </source>
</evidence>
<evidence type="ECO:0000313" key="1">
    <source>
        <dbReference type="EMBL" id="MCD9098254.1"/>
    </source>
</evidence>
<comment type="caution">
    <text evidence="1">The sequence shown here is derived from an EMBL/GenBank/DDBJ whole genome shotgun (WGS) entry which is preliminary data.</text>
</comment>
<proteinExistence type="predicted"/>
<protein>
    <submittedName>
        <fullName evidence="1">Uncharacterized protein</fullName>
    </submittedName>
</protein>
<accession>A0ABS8UHS1</accession>